<comment type="caution">
    <text evidence="1">The sequence shown here is derived from an EMBL/GenBank/DDBJ whole genome shotgun (WGS) entry which is preliminary data.</text>
</comment>
<dbReference type="EMBL" id="JACHEJ010000014">
    <property type="protein sequence ID" value="MBB6181874.1"/>
    <property type="molecule type" value="Genomic_DNA"/>
</dbReference>
<protein>
    <recommendedName>
        <fullName evidence="3">Dinitrogenase iron-molybdenum cofactor biosynthesis domain-containing protein</fullName>
    </recommendedName>
</protein>
<gene>
    <name evidence="1" type="ORF">HNQ75_003862</name>
</gene>
<evidence type="ECO:0000313" key="2">
    <source>
        <dbReference type="Proteomes" id="UP000535501"/>
    </source>
</evidence>
<evidence type="ECO:0008006" key="3">
    <source>
        <dbReference type="Google" id="ProtNLM"/>
    </source>
</evidence>
<keyword evidence="2" id="KW-1185">Reference proteome</keyword>
<reference evidence="1 2" key="1">
    <citation type="submission" date="2020-08" db="EMBL/GenBank/DDBJ databases">
        <title>Genomic Encyclopedia of Type Strains, Phase IV (KMG-IV): sequencing the most valuable type-strain genomes for metagenomic binning, comparative biology and taxonomic classification.</title>
        <authorList>
            <person name="Goeker M."/>
        </authorList>
    </citation>
    <scope>NUCLEOTIDE SEQUENCE [LARGE SCALE GENOMIC DNA]</scope>
    <source>
        <strain evidence="1 2">DSM 102134</strain>
    </source>
</reference>
<proteinExistence type="predicted"/>
<name>A0A7W9Z1J0_9HYPH</name>
<evidence type="ECO:0000313" key="1">
    <source>
        <dbReference type="EMBL" id="MBB6181874.1"/>
    </source>
</evidence>
<sequence>MSSIASVPADRKRIIGVLIVRTRRRTMLSPFFAKSEGLLLIDPATGARDFRRNPQRTTAATYDLIVGSGATHLVCGFIADSERNRLRMQGIDVRIGSCARSIGTLVRGFEDLPPA</sequence>
<organism evidence="1 2">
    <name type="scientific">Pseudorhizobium flavum</name>
    <dbReference type="NCBI Taxonomy" id="1335061"/>
    <lineage>
        <taxon>Bacteria</taxon>
        <taxon>Pseudomonadati</taxon>
        <taxon>Pseudomonadota</taxon>
        <taxon>Alphaproteobacteria</taxon>
        <taxon>Hyphomicrobiales</taxon>
        <taxon>Rhizobiaceae</taxon>
        <taxon>Rhizobium/Agrobacterium group</taxon>
        <taxon>Pseudorhizobium</taxon>
    </lineage>
</organism>
<dbReference type="SUPFAM" id="SSF53146">
    <property type="entry name" value="Nitrogenase accessory factor-like"/>
    <property type="match status" value="1"/>
</dbReference>
<accession>A0A7W9Z1J0</accession>
<dbReference type="InterPro" id="IPR036105">
    <property type="entry name" value="DiNase_FeMo-co_biosyn_sf"/>
</dbReference>
<dbReference type="AlphaFoldDB" id="A0A7W9Z1J0"/>
<dbReference type="Proteomes" id="UP000535501">
    <property type="component" value="Unassembled WGS sequence"/>
</dbReference>